<proteinExistence type="predicted"/>
<evidence type="ECO:0000313" key="2">
    <source>
        <dbReference type="EMBL" id="KFI65627.1"/>
    </source>
</evidence>
<protein>
    <recommendedName>
        <fullName evidence="4">Transposase</fullName>
    </recommendedName>
</protein>
<dbReference type="EMBL" id="JGYV01000001">
    <property type="protein sequence ID" value="KFI65627.1"/>
    <property type="molecule type" value="Genomic_DNA"/>
</dbReference>
<dbReference type="AlphaFoldDB" id="A0A087B3M7"/>
<name>A0A087B3M7_9BIFI</name>
<feature type="region of interest" description="Disordered" evidence="1">
    <location>
        <begin position="55"/>
        <end position="124"/>
    </location>
</feature>
<sequence length="124" mass="13833">MDRVVDSDVMTFEQMPLDADGCVDSSRPAVRLVQDCSWQRCVVHLERDMMGRIRGRKDAARAGRVARQGRHATGEANHRASHPAGRLNDTIKTSDDPTQPAPTFETPSDREFPVHPYRPCHGLG</sequence>
<evidence type="ECO:0000256" key="1">
    <source>
        <dbReference type="SAM" id="MobiDB-lite"/>
    </source>
</evidence>
<organism evidence="2 3">
    <name type="scientific">Bifidobacterium cuniculi</name>
    <dbReference type="NCBI Taxonomy" id="1688"/>
    <lineage>
        <taxon>Bacteria</taxon>
        <taxon>Bacillati</taxon>
        <taxon>Actinomycetota</taxon>
        <taxon>Actinomycetes</taxon>
        <taxon>Bifidobacteriales</taxon>
        <taxon>Bifidobacteriaceae</taxon>
        <taxon>Bifidobacterium</taxon>
    </lineage>
</organism>
<dbReference type="Proteomes" id="UP000029067">
    <property type="component" value="Unassembled WGS sequence"/>
</dbReference>
<keyword evidence="3" id="KW-1185">Reference proteome</keyword>
<evidence type="ECO:0008006" key="4">
    <source>
        <dbReference type="Google" id="ProtNLM"/>
    </source>
</evidence>
<evidence type="ECO:0000313" key="3">
    <source>
        <dbReference type="Proteomes" id="UP000029067"/>
    </source>
</evidence>
<gene>
    <name evidence="2" type="ORF">BCUN_0122</name>
</gene>
<comment type="caution">
    <text evidence="2">The sequence shown here is derived from an EMBL/GenBank/DDBJ whole genome shotgun (WGS) entry which is preliminary data.</text>
</comment>
<accession>A0A087B3M7</accession>
<reference evidence="2 3" key="1">
    <citation type="submission" date="2014-03" db="EMBL/GenBank/DDBJ databases">
        <title>Genomics of Bifidobacteria.</title>
        <authorList>
            <person name="Ventura M."/>
            <person name="Milani C."/>
            <person name="Lugli G.A."/>
        </authorList>
    </citation>
    <scope>NUCLEOTIDE SEQUENCE [LARGE SCALE GENOMIC DNA]</scope>
    <source>
        <strain evidence="2 3">LMG 10738</strain>
    </source>
</reference>